<dbReference type="PANTHER" id="PTHR45913:SF10">
    <property type="entry name" value="DUF4371 DOMAIN-CONTAINING PROTEIN"/>
    <property type="match status" value="1"/>
</dbReference>
<dbReference type="PROSITE" id="PS50878">
    <property type="entry name" value="RT_POL"/>
    <property type="match status" value="1"/>
</dbReference>
<reference evidence="2" key="1">
    <citation type="submission" date="2025-05" db="UniProtKB">
        <authorList>
            <consortium name="RefSeq"/>
        </authorList>
    </citation>
    <scope>NUCLEOTIDE SEQUENCE [LARGE SCALE GENOMIC DNA]</scope>
</reference>
<evidence type="ECO:0000259" key="1">
    <source>
        <dbReference type="PROSITE" id="PS50878"/>
    </source>
</evidence>
<dbReference type="InterPro" id="IPR043502">
    <property type="entry name" value="DNA/RNA_pol_sf"/>
</dbReference>
<dbReference type="CDD" id="cd01650">
    <property type="entry name" value="RT_nLTR_like"/>
    <property type="match status" value="1"/>
</dbReference>
<evidence type="ECO:0000313" key="3">
    <source>
        <dbReference type="RefSeq" id="XP_065642837.1"/>
    </source>
</evidence>
<dbReference type="Proteomes" id="UP001652625">
    <property type="component" value="Chromosome 01"/>
</dbReference>
<evidence type="ECO:0000313" key="2">
    <source>
        <dbReference type="Proteomes" id="UP001652625"/>
    </source>
</evidence>
<reference evidence="3" key="2">
    <citation type="submission" date="2025-08" db="UniProtKB">
        <authorList>
            <consortium name="RefSeq"/>
        </authorList>
    </citation>
    <scope>IDENTIFICATION</scope>
</reference>
<keyword evidence="2" id="KW-1185">Reference proteome</keyword>
<gene>
    <name evidence="3" type="primary">LOC136074449</name>
</gene>
<protein>
    <submittedName>
        <fullName evidence="3">Group II intron-encoded protein LtrA-like</fullName>
    </submittedName>
</protein>
<dbReference type="PANTHER" id="PTHR45913">
    <property type="entry name" value="EPM2A-INTERACTING PROTEIN 1"/>
    <property type="match status" value="1"/>
</dbReference>
<dbReference type="GeneID" id="136074449"/>
<feature type="domain" description="Reverse transcriptase" evidence="1">
    <location>
        <begin position="106"/>
        <end position="359"/>
    </location>
</feature>
<dbReference type="Pfam" id="PF00078">
    <property type="entry name" value="RVT_1"/>
    <property type="match status" value="1"/>
</dbReference>
<proteinExistence type="predicted"/>
<dbReference type="SUPFAM" id="SSF56672">
    <property type="entry name" value="DNA/RNA polymerases"/>
    <property type="match status" value="1"/>
</dbReference>
<sequence length="589" mass="67424">MIKVDNNNIINSQTIAHEFNKFFVEIGPKLSKLIPNSETSFKDFLVPMDNCIHSDELSKELLFDEFEKAFKTLKKNKAVGLDEINGNIILDCFEQLKYILYKVFKSSIEQGVFPDQLKIAKVIPLFKGGDKSDISNYRPISILSIFSKILERIMFNRVFNYFSLNNLLYNNQFGFKKNNSTEHAIIQLVREISNSFEKSQFTLGIFIDLLKAFDTVDHDILLYKLNYYGINERVSKWFQSYLSNRKQFVSCNDLNHTQFLNVSCGVPQGSILGPLLFLIYINDLHKASNLLSIMFADDINLFLSNSDIYLLFSVMNKELQNISKWFKSECRKKAINELQRKQLIQQNCFSNYIHAGSTTTKASFALSLQISKAGKPFTDDLILPKIKDIPLSARTVKERILNFAEEISNMKIEDIKTAEFLSLAIDESIDVTDISQCCVMVKYLTVSGVQEELVELLSMKGQTRGEDIAESVLKYLERKNINIERIVSVATDKAPAMIAKNKGFIKLFSSHISHEIISFHCILHQEALVGKSLGAIPQLKNVKVIVPIVNFIRAKSLNHRIFTALLEEMNFIHTELHSQLYIGCQEEKF</sequence>
<name>A0ABM4B213_HYDVU</name>
<dbReference type="InterPro" id="IPR000477">
    <property type="entry name" value="RT_dom"/>
</dbReference>
<accession>A0ABM4B213</accession>
<dbReference type="RefSeq" id="XP_065642837.1">
    <property type="nucleotide sequence ID" value="XM_065786765.1"/>
</dbReference>
<organism evidence="2 3">
    <name type="scientific">Hydra vulgaris</name>
    <name type="common">Hydra</name>
    <name type="synonym">Hydra attenuata</name>
    <dbReference type="NCBI Taxonomy" id="6087"/>
    <lineage>
        <taxon>Eukaryota</taxon>
        <taxon>Metazoa</taxon>
        <taxon>Cnidaria</taxon>
        <taxon>Hydrozoa</taxon>
        <taxon>Hydroidolina</taxon>
        <taxon>Anthoathecata</taxon>
        <taxon>Aplanulata</taxon>
        <taxon>Hydridae</taxon>
        <taxon>Hydra</taxon>
    </lineage>
</organism>